<keyword evidence="5" id="KW-0732">Signal</keyword>
<feature type="domain" description="Glucagon / GIP / secretin / VIP family" evidence="6">
    <location>
        <begin position="129"/>
        <end position="151"/>
    </location>
</feature>
<dbReference type="Gene3D" id="6.10.250.590">
    <property type="match status" value="3"/>
</dbReference>
<feature type="domain" description="Glucagon / GIP / secretin / VIP family" evidence="6">
    <location>
        <begin position="82"/>
        <end position="104"/>
    </location>
</feature>
<dbReference type="PRINTS" id="PR00275">
    <property type="entry name" value="GLUCAGON"/>
</dbReference>
<keyword evidence="3" id="KW-0964">Secreted</keyword>
<dbReference type="Pfam" id="PF00123">
    <property type="entry name" value="Hormone_2"/>
    <property type="match status" value="3"/>
</dbReference>
<feature type="signal peptide" evidence="5">
    <location>
        <begin position="1"/>
        <end position="21"/>
    </location>
</feature>
<name>A0AAY4CUU0_9TELE</name>
<keyword evidence="8" id="KW-1185">Reference proteome</keyword>
<sequence>MTGFHSLTGLLLLVLLQSSRQVPVLPDEGDVSSTEPQAVPHMKRHSEGTFSNDYSKYLENRRAQDFVQWLMNSNRGEPSRRHADGTFTSDVSSYLQDQAAKDFISWLKTGAAKKEPVELRRDSAVRRRHVDGSFTSDVNQVLDSIAAKQYLLWVMNSKPPQTSNKRDGDQ</sequence>
<evidence type="ECO:0000256" key="3">
    <source>
        <dbReference type="ARBA" id="ARBA00022525"/>
    </source>
</evidence>
<reference evidence="7" key="1">
    <citation type="submission" date="2025-08" db="UniProtKB">
        <authorList>
            <consortium name="Ensembl"/>
        </authorList>
    </citation>
    <scope>IDENTIFICATION</scope>
</reference>
<evidence type="ECO:0000256" key="4">
    <source>
        <dbReference type="SAM" id="MobiDB-lite"/>
    </source>
</evidence>
<reference evidence="7" key="2">
    <citation type="submission" date="2025-09" db="UniProtKB">
        <authorList>
            <consortium name="Ensembl"/>
        </authorList>
    </citation>
    <scope>IDENTIFICATION</scope>
</reference>
<organism evidence="7 8">
    <name type="scientific">Denticeps clupeoides</name>
    <name type="common">denticle herring</name>
    <dbReference type="NCBI Taxonomy" id="299321"/>
    <lineage>
        <taxon>Eukaryota</taxon>
        <taxon>Metazoa</taxon>
        <taxon>Chordata</taxon>
        <taxon>Craniata</taxon>
        <taxon>Vertebrata</taxon>
        <taxon>Euteleostomi</taxon>
        <taxon>Actinopterygii</taxon>
        <taxon>Neopterygii</taxon>
        <taxon>Teleostei</taxon>
        <taxon>Clupei</taxon>
        <taxon>Clupeiformes</taxon>
        <taxon>Denticipitoidei</taxon>
        <taxon>Denticipitidae</taxon>
        <taxon>Denticeps</taxon>
    </lineage>
</organism>
<dbReference type="PANTHER" id="PTHR11418">
    <property type="entry name" value="GLUCAGON"/>
    <property type="match status" value="1"/>
</dbReference>
<dbReference type="InterPro" id="IPR015550">
    <property type="entry name" value="Glucagon"/>
</dbReference>
<feature type="domain" description="Glucagon / GIP / secretin / VIP family" evidence="6">
    <location>
        <begin position="45"/>
        <end position="67"/>
    </location>
</feature>
<dbReference type="GO" id="GO:0005576">
    <property type="term" value="C:extracellular region"/>
    <property type="evidence" value="ECO:0007669"/>
    <property type="project" value="UniProtKB-SubCell"/>
</dbReference>
<gene>
    <name evidence="7" type="primary">LOC114771747</name>
</gene>
<evidence type="ECO:0000256" key="2">
    <source>
        <dbReference type="ARBA" id="ARBA00008369"/>
    </source>
</evidence>
<feature type="region of interest" description="Disordered" evidence="4">
    <location>
        <begin position="26"/>
        <end position="46"/>
    </location>
</feature>
<feature type="chain" id="PRO_5044336075" description="Glucagon / GIP / secretin / VIP family domain-containing protein" evidence="5">
    <location>
        <begin position="22"/>
        <end position="170"/>
    </location>
</feature>
<evidence type="ECO:0000256" key="1">
    <source>
        <dbReference type="ARBA" id="ARBA00004613"/>
    </source>
</evidence>
<dbReference type="Proteomes" id="UP000694580">
    <property type="component" value="Unplaced"/>
</dbReference>
<evidence type="ECO:0000256" key="5">
    <source>
        <dbReference type="SAM" id="SignalP"/>
    </source>
</evidence>
<dbReference type="SMART" id="SM00070">
    <property type="entry name" value="GLUCA"/>
    <property type="match status" value="3"/>
</dbReference>
<dbReference type="PROSITE" id="PS00260">
    <property type="entry name" value="GLUCAGON"/>
    <property type="match status" value="3"/>
</dbReference>
<protein>
    <recommendedName>
        <fullName evidence="6">Glucagon / GIP / secretin / VIP family domain-containing protein</fullName>
    </recommendedName>
</protein>
<proteinExistence type="inferred from homology"/>
<dbReference type="GO" id="GO:0005179">
    <property type="term" value="F:hormone activity"/>
    <property type="evidence" value="ECO:0007669"/>
    <property type="project" value="InterPro"/>
</dbReference>
<comment type="subcellular location">
    <subcellularLocation>
        <location evidence="1">Secreted</location>
    </subcellularLocation>
</comment>
<dbReference type="InterPro" id="IPR000532">
    <property type="entry name" value="Glucagon_GIP_secretin_VIP"/>
</dbReference>
<dbReference type="GO" id="GO:0031769">
    <property type="term" value="F:glucagon receptor binding"/>
    <property type="evidence" value="ECO:0007669"/>
    <property type="project" value="TreeGrafter"/>
</dbReference>
<evidence type="ECO:0000259" key="6">
    <source>
        <dbReference type="PROSITE" id="PS00260"/>
    </source>
</evidence>
<dbReference type="PANTHER" id="PTHR11418:SF0">
    <property type="entry name" value="PRO-GLUCAGON"/>
    <property type="match status" value="1"/>
</dbReference>
<evidence type="ECO:0000313" key="8">
    <source>
        <dbReference type="Proteomes" id="UP000694580"/>
    </source>
</evidence>
<dbReference type="GeneTree" id="ENSGT00390000005372"/>
<accession>A0AAY4CUU0</accession>
<dbReference type="GO" id="GO:0042594">
    <property type="term" value="P:response to starvation"/>
    <property type="evidence" value="ECO:0007669"/>
    <property type="project" value="TreeGrafter"/>
</dbReference>
<dbReference type="AlphaFoldDB" id="A0AAY4CUU0"/>
<comment type="similarity">
    <text evidence="2">Belongs to the glucagon family.</text>
</comment>
<evidence type="ECO:0000313" key="7">
    <source>
        <dbReference type="Ensembl" id="ENSDCDP00010036051.1"/>
    </source>
</evidence>
<dbReference type="Ensembl" id="ENSDCDT00010045397.1">
    <property type="protein sequence ID" value="ENSDCDP00010036051.1"/>
    <property type="gene ID" value="ENSDCDG00010023613.1"/>
</dbReference>